<dbReference type="SUPFAM" id="SSF88659">
    <property type="entry name" value="Sigma3 and sigma4 domains of RNA polymerase sigma factors"/>
    <property type="match status" value="1"/>
</dbReference>
<keyword evidence="5" id="KW-1133">Transmembrane helix</keyword>
<keyword evidence="5" id="KW-0472">Membrane</keyword>
<feature type="domain" description="RNA polymerase sigma-70 region 2" evidence="6">
    <location>
        <begin position="27"/>
        <end position="92"/>
    </location>
</feature>
<gene>
    <name evidence="8" type="ORF">SAMN05421813_11438</name>
</gene>
<dbReference type="Pfam" id="PF04542">
    <property type="entry name" value="Sigma70_r2"/>
    <property type="match status" value="1"/>
</dbReference>
<dbReference type="AlphaFoldDB" id="A0A1G9TU47"/>
<accession>A0A1G9TU47</accession>
<dbReference type="Gene3D" id="1.10.1740.10">
    <property type="match status" value="1"/>
</dbReference>
<keyword evidence="3" id="KW-0731">Sigma factor</keyword>
<dbReference type="InterPro" id="IPR007627">
    <property type="entry name" value="RNA_pol_sigma70_r2"/>
</dbReference>
<dbReference type="InterPro" id="IPR014327">
    <property type="entry name" value="RNA_pol_sigma70_bacteroid"/>
</dbReference>
<dbReference type="RefSeq" id="WP_090704818.1">
    <property type="nucleotide sequence ID" value="NZ_FNHH01000014.1"/>
</dbReference>
<dbReference type="NCBIfam" id="TIGR02937">
    <property type="entry name" value="sigma70-ECF"/>
    <property type="match status" value="1"/>
</dbReference>
<dbReference type="InterPro" id="IPR039425">
    <property type="entry name" value="RNA_pol_sigma-70-like"/>
</dbReference>
<dbReference type="InterPro" id="IPR013324">
    <property type="entry name" value="RNA_pol_sigma_r3/r4-like"/>
</dbReference>
<evidence type="ECO:0000256" key="1">
    <source>
        <dbReference type="ARBA" id="ARBA00010641"/>
    </source>
</evidence>
<dbReference type="InterPro" id="IPR014284">
    <property type="entry name" value="RNA_pol_sigma-70_dom"/>
</dbReference>
<name>A0A1G9TU47_9SPHI</name>
<feature type="domain" description="RNA polymerase sigma factor 70 region 4 type 2" evidence="7">
    <location>
        <begin position="125"/>
        <end position="174"/>
    </location>
</feature>
<feature type="transmembrane region" description="Helical" evidence="5">
    <location>
        <begin position="176"/>
        <end position="192"/>
    </location>
</feature>
<evidence type="ECO:0000256" key="5">
    <source>
        <dbReference type="SAM" id="Phobius"/>
    </source>
</evidence>
<dbReference type="GO" id="GO:0003677">
    <property type="term" value="F:DNA binding"/>
    <property type="evidence" value="ECO:0007669"/>
    <property type="project" value="InterPro"/>
</dbReference>
<keyword evidence="9" id="KW-1185">Reference proteome</keyword>
<dbReference type="CDD" id="cd06171">
    <property type="entry name" value="Sigma70_r4"/>
    <property type="match status" value="1"/>
</dbReference>
<keyword evidence="2" id="KW-0805">Transcription regulation</keyword>
<dbReference type="STRING" id="990371.SAMN05421813_11438"/>
<evidence type="ECO:0000259" key="7">
    <source>
        <dbReference type="Pfam" id="PF08281"/>
    </source>
</evidence>
<dbReference type="PANTHER" id="PTHR43133:SF46">
    <property type="entry name" value="RNA POLYMERASE SIGMA-70 FACTOR ECF SUBFAMILY"/>
    <property type="match status" value="1"/>
</dbReference>
<dbReference type="SUPFAM" id="SSF88946">
    <property type="entry name" value="Sigma2 domain of RNA polymerase sigma factors"/>
    <property type="match status" value="1"/>
</dbReference>
<sequence length="194" mass="22947">MSYYKTLSDRELTTLLNEGDEKAFTEIYERYHSLLFIYAHKKLHNKQEAQDIIQEVLTTLWKKRFDFSLQISLTSYLFTSVRNKALDLFSHKKVEARYFASLQNFIEDAGIHTDFLIRENDLKNLIEKEIKALPPRMREVFLLSRKNRLSHKEIAGIMDISEQTVSTQIKKALRILRVRLGLIIYLIMLVSTKF</sequence>
<dbReference type="GO" id="GO:0006352">
    <property type="term" value="P:DNA-templated transcription initiation"/>
    <property type="evidence" value="ECO:0007669"/>
    <property type="project" value="InterPro"/>
</dbReference>
<evidence type="ECO:0000256" key="3">
    <source>
        <dbReference type="ARBA" id="ARBA00023082"/>
    </source>
</evidence>
<dbReference type="InterPro" id="IPR013249">
    <property type="entry name" value="RNA_pol_sigma70_r4_t2"/>
</dbReference>
<dbReference type="GO" id="GO:0016987">
    <property type="term" value="F:sigma factor activity"/>
    <property type="evidence" value="ECO:0007669"/>
    <property type="project" value="UniProtKB-KW"/>
</dbReference>
<evidence type="ECO:0000313" key="8">
    <source>
        <dbReference type="EMBL" id="SDM51267.1"/>
    </source>
</evidence>
<keyword evidence="5" id="KW-0812">Transmembrane</keyword>
<protein>
    <submittedName>
        <fullName evidence="8">RNA polymerase sigma-70 factor, ECF subfamily</fullName>
    </submittedName>
</protein>
<dbReference type="OrthoDB" id="659569at2"/>
<evidence type="ECO:0000313" key="9">
    <source>
        <dbReference type="Proteomes" id="UP000199226"/>
    </source>
</evidence>
<evidence type="ECO:0000256" key="4">
    <source>
        <dbReference type="ARBA" id="ARBA00023163"/>
    </source>
</evidence>
<dbReference type="InterPro" id="IPR036388">
    <property type="entry name" value="WH-like_DNA-bd_sf"/>
</dbReference>
<dbReference type="InterPro" id="IPR013325">
    <property type="entry name" value="RNA_pol_sigma_r2"/>
</dbReference>
<evidence type="ECO:0000259" key="6">
    <source>
        <dbReference type="Pfam" id="PF04542"/>
    </source>
</evidence>
<dbReference type="EMBL" id="FNHH01000014">
    <property type="protein sequence ID" value="SDM51267.1"/>
    <property type="molecule type" value="Genomic_DNA"/>
</dbReference>
<dbReference type="Pfam" id="PF08281">
    <property type="entry name" value="Sigma70_r4_2"/>
    <property type="match status" value="1"/>
</dbReference>
<proteinExistence type="inferred from homology"/>
<dbReference type="PANTHER" id="PTHR43133">
    <property type="entry name" value="RNA POLYMERASE ECF-TYPE SIGMA FACTO"/>
    <property type="match status" value="1"/>
</dbReference>
<comment type="similarity">
    <text evidence="1">Belongs to the sigma-70 factor family. ECF subfamily.</text>
</comment>
<reference evidence="9" key="1">
    <citation type="submission" date="2016-10" db="EMBL/GenBank/DDBJ databases">
        <authorList>
            <person name="Varghese N."/>
            <person name="Submissions S."/>
        </authorList>
    </citation>
    <scope>NUCLEOTIDE SEQUENCE [LARGE SCALE GENOMIC DNA]</scope>
    <source>
        <strain evidence="9">DSM 24536</strain>
    </source>
</reference>
<organism evidence="8 9">
    <name type="scientific">Daejeonella rubra</name>
    <dbReference type="NCBI Taxonomy" id="990371"/>
    <lineage>
        <taxon>Bacteria</taxon>
        <taxon>Pseudomonadati</taxon>
        <taxon>Bacteroidota</taxon>
        <taxon>Sphingobacteriia</taxon>
        <taxon>Sphingobacteriales</taxon>
        <taxon>Sphingobacteriaceae</taxon>
        <taxon>Daejeonella</taxon>
    </lineage>
</organism>
<dbReference type="Gene3D" id="1.10.10.10">
    <property type="entry name" value="Winged helix-like DNA-binding domain superfamily/Winged helix DNA-binding domain"/>
    <property type="match status" value="1"/>
</dbReference>
<dbReference type="Proteomes" id="UP000199226">
    <property type="component" value="Unassembled WGS sequence"/>
</dbReference>
<evidence type="ECO:0000256" key="2">
    <source>
        <dbReference type="ARBA" id="ARBA00023015"/>
    </source>
</evidence>
<keyword evidence="4" id="KW-0804">Transcription</keyword>
<dbReference type="NCBIfam" id="TIGR02985">
    <property type="entry name" value="Sig70_bacteroi1"/>
    <property type="match status" value="1"/>
</dbReference>